<accession>A0A967E6C3</accession>
<keyword evidence="2" id="KW-1185">Reference proteome</keyword>
<name>A0A967E6C3_9FLAO</name>
<reference evidence="1" key="1">
    <citation type="submission" date="2019-07" db="EMBL/GenBank/DDBJ databases">
        <authorList>
            <person name="De-Chao Zhang Q."/>
        </authorList>
    </citation>
    <scope>NUCLEOTIDE SEQUENCE</scope>
    <source>
        <strain evidence="1">TP-CH-4</strain>
    </source>
</reference>
<proteinExistence type="predicted"/>
<reference evidence="1" key="2">
    <citation type="submission" date="2020-03" db="EMBL/GenBank/DDBJ databases">
        <title>Flavobacteriaceae bacterium strain TP-CH-4, a member of the family Flavobacteriaceae isolated from a deep-sea seamount.</title>
        <authorList>
            <person name="Zhang D.-C."/>
        </authorList>
    </citation>
    <scope>NUCLEOTIDE SEQUENCE</scope>
    <source>
        <strain evidence="1">TP-CH-4</strain>
    </source>
</reference>
<gene>
    <name evidence="1" type="ORF">FK220_013490</name>
</gene>
<protein>
    <recommendedName>
        <fullName evidence="3">DUF4440 domain-containing protein</fullName>
    </recommendedName>
</protein>
<dbReference type="AlphaFoldDB" id="A0A967E6C3"/>
<dbReference type="RefSeq" id="WP_152574875.1">
    <property type="nucleotide sequence ID" value="NZ_VIKU02000004.1"/>
</dbReference>
<dbReference type="EMBL" id="VIKU02000004">
    <property type="protein sequence ID" value="NHF60362.1"/>
    <property type="molecule type" value="Genomic_DNA"/>
</dbReference>
<dbReference type="Gene3D" id="3.10.450.50">
    <property type="match status" value="1"/>
</dbReference>
<evidence type="ECO:0008006" key="3">
    <source>
        <dbReference type="Google" id="ProtNLM"/>
    </source>
</evidence>
<organism evidence="1 2">
    <name type="scientific">Pelagihabitans pacificus</name>
    <dbReference type="NCBI Taxonomy" id="2696054"/>
    <lineage>
        <taxon>Bacteria</taxon>
        <taxon>Pseudomonadati</taxon>
        <taxon>Bacteroidota</taxon>
        <taxon>Flavobacteriia</taxon>
        <taxon>Flavobacteriales</taxon>
        <taxon>Flavobacteriaceae</taxon>
        <taxon>Pelagihabitans</taxon>
    </lineage>
</organism>
<dbReference type="Proteomes" id="UP000707206">
    <property type="component" value="Unassembled WGS sequence"/>
</dbReference>
<sequence length="174" mass="19726">MPHQKRKITINVLIITKTLLFLSTFFIAHAFTKTVSAQDAPAAESIRQEILAHGDSIRKAFGDSDLHRIRLLHHPEVVKALGYNDVKNGREEVIKGISETLQNFRLDFVQNDVENIWIRDGIAIEQTRFSIQGTPRDGGEPFVFKGRTMVTYVRSKESPTGWATIREIIQPATE</sequence>
<dbReference type="InterPro" id="IPR032710">
    <property type="entry name" value="NTF2-like_dom_sf"/>
</dbReference>
<evidence type="ECO:0000313" key="2">
    <source>
        <dbReference type="Proteomes" id="UP000707206"/>
    </source>
</evidence>
<comment type="caution">
    <text evidence="1">The sequence shown here is derived from an EMBL/GenBank/DDBJ whole genome shotgun (WGS) entry which is preliminary data.</text>
</comment>
<dbReference type="SUPFAM" id="SSF54427">
    <property type="entry name" value="NTF2-like"/>
    <property type="match status" value="1"/>
</dbReference>
<evidence type="ECO:0000313" key="1">
    <source>
        <dbReference type="EMBL" id="NHF60362.1"/>
    </source>
</evidence>